<proteinExistence type="predicted"/>
<dbReference type="RefSeq" id="WP_091528276.1">
    <property type="nucleotide sequence ID" value="NZ_FOLT01000002.1"/>
</dbReference>
<evidence type="ECO:0000313" key="3">
    <source>
        <dbReference type="Proteomes" id="UP000199612"/>
    </source>
</evidence>
<dbReference type="AlphaFoldDB" id="A0A1I1FGR5"/>
<protein>
    <submittedName>
        <fullName evidence="2">Heat induced stress protein YflT</fullName>
    </submittedName>
</protein>
<dbReference type="STRING" id="753702.SAMN04488102_10224"/>
<sequence length="214" mass="24617">MKNQDQRVIGSYEDDKETKRIIRHLMDQGYRKDQLTIYTNEEKHHLFSEVENVQVAQPDTDTHENMDTPEEDKNFWESIRDAFHVREDHRFDDPSYKSENTLLKPYRDDLQKGRYIVAVDDSADRPRTDRREETPSNEEVAHAQNPPLETLGTTAGFPNEGSVQGMGDGGQPPVEPRSEDGTPPELEDTAAAADEQTATKDRLSQERHENRPNK</sequence>
<feature type="compositionally biased region" description="Basic and acidic residues" evidence="1">
    <location>
        <begin position="197"/>
        <end position="214"/>
    </location>
</feature>
<accession>A0A1I1FGR5</accession>
<dbReference type="OrthoDB" id="2165629at2"/>
<keyword evidence="3" id="KW-1185">Reference proteome</keyword>
<dbReference type="EMBL" id="FOLT01000002">
    <property type="protein sequence ID" value="SFB96323.1"/>
    <property type="molecule type" value="Genomic_DNA"/>
</dbReference>
<name>A0A1I1FGR5_9LACT</name>
<gene>
    <name evidence="2" type="ORF">SAMN04488102_10224</name>
</gene>
<evidence type="ECO:0000256" key="1">
    <source>
        <dbReference type="SAM" id="MobiDB-lite"/>
    </source>
</evidence>
<feature type="compositionally biased region" description="Basic and acidic residues" evidence="1">
    <location>
        <begin position="122"/>
        <end position="134"/>
    </location>
</feature>
<evidence type="ECO:0000313" key="2">
    <source>
        <dbReference type="EMBL" id="SFB96323.1"/>
    </source>
</evidence>
<dbReference type="Proteomes" id="UP000199612">
    <property type="component" value="Unassembled WGS sequence"/>
</dbReference>
<organism evidence="2 3">
    <name type="scientific">Alkalibacterium subtropicum</name>
    <dbReference type="NCBI Taxonomy" id="753702"/>
    <lineage>
        <taxon>Bacteria</taxon>
        <taxon>Bacillati</taxon>
        <taxon>Bacillota</taxon>
        <taxon>Bacilli</taxon>
        <taxon>Lactobacillales</taxon>
        <taxon>Carnobacteriaceae</taxon>
        <taxon>Alkalibacterium</taxon>
    </lineage>
</organism>
<feature type="region of interest" description="Disordered" evidence="1">
    <location>
        <begin position="114"/>
        <end position="214"/>
    </location>
</feature>
<reference evidence="3" key="1">
    <citation type="submission" date="2016-10" db="EMBL/GenBank/DDBJ databases">
        <authorList>
            <person name="Varghese N."/>
            <person name="Submissions S."/>
        </authorList>
    </citation>
    <scope>NUCLEOTIDE SEQUENCE [LARGE SCALE GENOMIC DNA]</scope>
    <source>
        <strain evidence="3">DSM 23664</strain>
    </source>
</reference>